<feature type="transmembrane region" description="Helical" evidence="1">
    <location>
        <begin position="65"/>
        <end position="85"/>
    </location>
</feature>
<evidence type="ECO:0000313" key="3">
    <source>
        <dbReference type="EMBL" id="NYD54933.1"/>
    </source>
</evidence>
<keyword evidence="1" id="KW-0812">Transmembrane</keyword>
<feature type="transmembrane region" description="Helical" evidence="1">
    <location>
        <begin position="35"/>
        <end position="53"/>
    </location>
</feature>
<keyword evidence="4" id="KW-1185">Reference proteome</keyword>
<feature type="domain" description="YdbS-like PH" evidence="2">
    <location>
        <begin position="84"/>
        <end position="150"/>
    </location>
</feature>
<keyword evidence="1" id="KW-1133">Transmembrane helix</keyword>
<dbReference type="PANTHER" id="PTHR37938:SF1">
    <property type="entry name" value="BLL0215 PROTEIN"/>
    <property type="match status" value="1"/>
</dbReference>
<evidence type="ECO:0000256" key="1">
    <source>
        <dbReference type="SAM" id="Phobius"/>
    </source>
</evidence>
<proteinExistence type="predicted"/>
<dbReference type="PANTHER" id="PTHR37938">
    <property type="entry name" value="BLL0215 PROTEIN"/>
    <property type="match status" value="1"/>
</dbReference>
<comment type="caution">
    <text evidence="3">The sequence shown here is derived from an EMBL/GenBank/DDBJ whole genome shotgun (WGS) entry which is preliminary data.</text>
</comment>
<sequence>MTQPVGLGGRPMMPPPGAPAEERLIARFHGHARHLFWSALVLVAVCGAVGYFYDNLPAPFENWMLFAAAGVIVLLLVVVPFLVWLSRSYVITTRRVIARRGIGSRHTSEMSHARGYTIDVRRGILQRMSRAGTVILSNGVDAPLRLSDVPYVGLVHETLADQIEVGQILAHRDAQAAAD</sequence>
<accession>A0A7Y9EW02</accession>
<dbReference type="InterPro" id="IPR005182">
    <property type="entry name" value="YdbS-like_PH"/>
</dbReference>
<keyword evidence="1" id="KW-0472">Membrane</keyword>
<organism evidence="3 4">
    <name type="scientific">Microbacterium pseudoresistens</name>
    <dbReference type="NCBI Taxonomy" id="640634"/>
    <lineage>
        <taxon>Bacteria</taxon>
        <taxon>Bacillati</taxon>
        <taxon>Actinomycetota</taxon>
        <taxon>Actinomycetes</taxon>
        <taxon>Micrococcales</taxon>
        <taxon>Microbacteriaceae</taxon>
        <taxon>Microbacterium</taxon>
    </lineage>
</organism>
<dbReference type="Proteomes" id="UP000552045">
    <property type="component" value="Unassembled WGS sequence"/>
</dbReference>
<dbReference type="Pfam" id="PF03703">
    <property type="entry name" value="bPH_2"/>
    <property type="match status" value="1"/>
</dbReference>
<gene>
    <name evidence="3" type="ORF">BKA02_001988</name>
</gene>
<reference evidence="3 4" key="1">
    <citation type="submission" date="2020-07" db="EMBL/GenBank/DDBJ databases">
        <title>Sequencing the genomes of 1000 actinobacteria strains.</title>
        <authorList>
            <person name="Klenk H.-P."/>
        </authorList>
    </citation>
    <scope>NUCLEOTIDE SEQUENCE [LARGE SCALE GENOMIC DNA]</scope>
    <source>
        <strain evidence="3 4">DSM 22185</strain>
    </source>
</reference>
<evidence type="ECO:0000259" key="2">
    <source>
        <dbReference type="Pfam" id="PF03703"/>
    </source>
</evidence>
<protein>
    <submittedName>
        <fullName evidence="3">Membrane protein YdbS with pleckstrin-like domain</fullName>
    </submittedName>
</protein>
<dbReference type="EMBL" id="JACCBH010000001">
    <property type="protein sequence ID" value="NYD54933.1"/>
    <property type="molecule type" value="Genomic_DNA"/>
</dbReference>
<dbReference type="RefSeq" id="WP_179433653.1">
    <property type="nucleotide sequence ID" value="NZ_BAABLC010000002.1"/>
</dbReference>
<evidence type="ECO:0000313" key="4">
    <source>
        <dbReference type="Proteomes" id="UP000552045"/>
    </source>
</evidence>
<dbReference type="AlphaFoldDB" id="A0A7Y9EW02"/>
<name>A0A7Y9EW02_9MICO</name>